<feature type="compositionally biased region" description="Polar residues" evidence="1">
    <location>
        <begin position="313"/>
        <end position="325"/>
    </location>
</feature>
<feature type="compositionally biased region" description="Basic residues" evidence="1">
    <location>
        <begin position="383"/>
        <end position="395"/>
    </location>
</feature>
<feature type="region of interest" description="Disordered" evidence="1">
    <location>
        <begin position="259"/>
        <end position="397"/>
    </location>
</feature>
<protein>
    <submittedName>
        <fullName evidence="2">Uncharacterized protein</fullName>
    </submittedName>
</protein>
<organism evidence="2 3">
    <name type="scientific">Ephemerocybe angulata</name>
    <dbReference type="NCBI Taxonomy" id="980116"/>
    <lineage>
        <taxon>Eukaryota</taxon>
        <taxon>Fungi</taxon>
        <taxon>Dikarya</taxon>
        <taxon>Basidiomycota</taxon>
        <taxon>Agaricomycotina</taxon>
        <taxon>Agaricomycetes</taxon>
        <taxon>Agaricomycetidae</taxon>
        <taxon>Agaricales</taxon>
        <taxon>Agaricineae</taxon>
        <taxon>Psathyrellaceae</taxon>
        <taxon>Ephemerocybe</taxon>
    </lineage>
</organism>
<feature type="region of interest" description="Disordered" evidence="1">
    <location>
        <begin position="1"/>
        <end position="46"/>
    </location>
</feature>
<feature type="compositionally biased region" description="Basic residues" evidence="1">
    <location>
        <begin position="1"/>
        <end position="12"/>
    </location>
</feature>
<comment type="caution">
    <text evidence="2">The sequence shown here is derived from an EMBL/GenBank/DDBJ whole genome shotgun (WGS) entry which is preliminary data.</text>
</comment>
<gene>
    <name evidence="2" type="ORF">D9611_010080</name>
</gene>
<dbReference type="EMBL" id="JAACJK010000223">
    <property type="protein sequence ID" value="KAF5313635.1"/>
    <property type="molecule type" value="Genomic_DNA"/>
</dbReference>
<sequence length="448" mass="49672">MPAPGKRARQRANRANSKVQTTTDTEHTDVRPPDGSDPPSVQIAPEAPLDPAAGLIASLKEYSAGLSLDDPLAAEALKHGVRLGLEIGERRMAARFQEMVQALTTFMESCERRFDSTHDAAYAMGVAAERALWTPNPASPGLPSLPSPFVDQCPSITELCTSLTEHFPNEIPPELSVVIQEVKGRLREVNKHERRLQMFEEMSFLRGKHSGILEERARLVAAPDPASDPSSPNLVLHTSSEMGTQTDFAPEVHPAATAKAVPLSSEATTQTDDDIADLPTTATDTHRVPAPTSQRSDSPLPPPHLPTRVLPDTQATPRPSGNDTSLDWADETDFDTDTKPDPQLTPSVQPTPTFVRDFSDLRSPCADPWKSTHQRTGRDPRTNRHRSSRSQRNYRRAREYDRIQHARRPHHFPMLVCSCMHRCPVASERLPTVPDWRTSSRTQRGRCY</sequence>
<accession>A0A8H5AZ41</accession>
<proteinExistence type="predicted"/>
<evidence type="ECO:0000313" key="2">
    <source>
        <dbReference type="EMBL" id="KAF5313635.1"/>
    </source>
</evidence>
<name>A0A8H5AZ41_9AGAR</name>
<dbReference type="Proteomes" id="UP000541558">
    <property type="component" value="Unassembled WGS sequence"/>
</dbReference>
<evidence type="ECO:0000256" key="1">
    <source>
        <dbReference type="SAM" id="MobiDB-lite"/>
    </source>
</evidence>
<reference evidence="2 3" key="1">
    <citation type="journal article" date="2020" name="ISME J.">
        <title>Uncovering the hidden diversity of litter-decomposition mechanisms in mushroom-forming fungi.</title>
        <authorList>
            <person name="Floudas D."/>
            <person name="Bentzer J."/>
            <person name="Ahren D."/>
            <person name="Johansson T."/>
            <person name="Persson P."/>
            <person name="Tunlid A."/>
        </authorList>
    </citation>
    <scope>NUCLEOTIDE SEQUENCE [LARGE SCALE GENOMIC DNA]</scope>
    <source>
        <strain evidence="2 3">CBS 175.51</strain>
    </source>
</reference>
<feature type="compositionally biased region" description="Basic and acidic residues" evidence="1">
    <location>
        <begin position="24"/>
        <end position="34"/>
    </location>
</feature>
<keyword evidence="3" id="KW-1185">Reference proteome</keyword>
<evidence type="ECO:0000313" key="3">
    <source>
        <dbReference type="Proteomes" id="UP000541558"/>
    </source>
</evidence>
<dbReference type="OrthoDB" id="10329740at2759"/>
<feature type="compositionally biased region" description="Polar residues" evidence="1">
    <location>
        <begin position="13"/>
        <end position="23"/>
    </location>
</feature>
<dbReference type="AlphaFoldDB" id="A0A8H5AZ41"/>